<evidence type="ECO:0000313" key="2">
    <source>
        <dbReference type="EMBL" id="PIO73240.1"/>
    </source>
</evidence>
<dbReference type="EMBL" id="KZ345491">
    <property type="protein sequence ID" value="PIO73240.1"/>
    <property type="molecule type" value="Genomic_DNA"/>
</dbReference>
<organism evidence="2 3">
    <name type="scientific">Teladorsagia circumcincta</name>
    <name type="common">Brown stomach worm</name>
    <name type="synonym">Ostertagia circumcincta</name>
    <dbReference type="NCBI Taxonomy" id="45464"/>
    <lineage>
        <taxon>Eukaryota</taxon>
        <taxon>Metazoa</taxon>
        <taxon>Ecdysozoa</taxon>
        <taxon>Nematoda</taxon>
        <taxon>Chromadorea</taxon>
        <taxon>Rhabditida</taxon>
        <taxon>Rhabditina</taxon>
        <taxon>Rhabditomorpha</taxon>
        <taxon>Strongyloidea</taxon>
        <taxon>Trichostrongylidae</taxon>
        <taxon>Teladorsagia</taxon>
    </lineage>
</organism>
<proteinExistence type="predicted"/>
<dbReference type="Pfam" id="PF00188">
    <property type="entry name" value="CAP"/>
    <property type="match status" value="1"/>
</dbReference>
<dbReference type="CDD" id="cd05380">
    <property type="entry name" value="CAP_euk"/>
    <property type="match status" value="1"/>
</dbReference>
<dbReference type="AlphaFoldDB" id="A0A2G9UUQ4"/>
<accession>A0A2G9UUQ4</accession>
<name>A0A2G9UUQ4_TELCI</name>
<reference evidence="2 3" key="1">
    <citation type="submission" date="2015-09" db="EMBL/GenBank/DDBJ databases">
        <title>Draft genome of the parasitic nematode Teladorsagia circumcincta isolate WARC Sus (inbred).</title>
        <authorList>
            <person name="Mitreva M."/>
        </authorList>
    </citation>
    <scope>NUCLEOTIDE SEQUENCE [LARGE SCALE GENOMIC DNA]</scope>
    <source>
        <strain evidence="2 3">S</strain>
    </source>
</reference>
<dbReference type="OrthoDB" id="5874910at2759"/>
<feature type="domain" description="SCP" evidence="1">
    <location>
        <begin position="4"/>
        <end position="160"/>
    </location>
</feature>
<dbReference type="PANTHER" id="PTHR10334">
    <property type="entry name" value="CYSTEINE-RICH SECRETORY PROTEIN-RELATED"/>
    <property type="match status" value="1"/>
</dbReference>
<evidence type="ECO:0000313" key="3">
    <source>
        <dbReference type="Proteomes" id="UP000230423"/>
    </source>
</evidence>
<gene>
    <name evidence="2" type="ORF">TELCIR_04791</name>
</gene>
<keyword evidence="3" id="KW-1185">Reference proteome</keyword>
<sequence length="252" mass="28283">MTETLREKIILMHNFRRSRLAQGLVPNGLSDRKNPSGQNIYNMSYSTTLESEAQMYANACPESGSPAESRTTGENFGTVPTSSAKTYYDAVVQAIKAFWHEIIVTEINKEMKFTYMLTQRNLTRFTQMAWAKTYEVGCGANLCGENYVVVCRYNPRNSSSFRTRGQPSVARLQREEEQCKRTAAQKSVELIPRTSQGAMLLILTTEGDTYLELYAAINADGTCQSSNFFPPGGSLNFYTENSNYGELVLLDE</sequence>
<dbReference type="Gene3D" id="3.40.33.10">
    <property type="entry name" value="CAP"/>
    <property type="match status" value="1"/>
</dbReference>
<dbReference type="SUPFAM" id="SSF55797">
    <property type="entry name" value="PR-1-like"/>
    <property type="match status" value="1"/>
</dbReference>
<dbReference type="PRINTS" id="PR00837">
    <property type="entry name" value="V5TPXLIKE"/>
</dbReference>
<protein>
    <submittedName>
        <fullName evidence="2">SCP-like protein</fullName>
    </submittedName>
</protein>
<dbReference type="Proteomes" id="UP000230423">
    <property type="component" value="Unassembled WGS sequence"/>
</dbReference>
<dbReference type="InterPro" id="IPR035940">
    <property type="entry name" value="CAP_sf"/>
</dbReference>
<dbReference type="InterPro" id="IPR014044">
    <property type="entry name" value="CAP_dom"/>
</dbReference>
<dbReference type="InterPro" id="IPR001283">
    <property type="entry name" value="CRISP-related"/>
</dbReference>
<evidence type="ECO:0000259" key="1">
    <source>
        <dbReference type="SMART" id="SM00198"/>
    </source>
</evidence>
<dbReference type="SMART" id="SM00198">
    <property type="entry name" value="SCP"/>
    <property type="match status" value="1"/>
</dbReference>